<gene>
    <name evidence="1" type="ORF">M231_02807</name>
</gene>
<dbReference type="SMART" id="SM00855">
    <property type="entry name" value="PGAM"/>
    <property type="match status" value="1"/>
</dbReference>
<dbReference type="GO" id="GO:0005737">
    <property type="term" value="C:cytoplasm"/>
    <property type="evidence" value="ECO:0007669"/>
    <property type="project" value="TreeGrafter"/>
</dbReference>
<dbReference type="SUPFAM" id="SSF53254">
    <property type="entry name" value="Phosphoglycerate mutase-like"/>
    <property type="match status" value="1"/>
</dbReference>
<evidence type="ECO:0000313" key="1">
    <source>
        <dbReference type="EMBL" id="RXK39873.1"/>
    </source>
</evidence>
<dbReference type="PANTHER" id="PTHR48100:SF54">
    <property type="entry name" value="PHOSPHATASE SPAC5H10.03-RELATED"/>
    <property type="match status" value="1"/>
</dbReference>
<comment type="caution">
    <text evidence="1">The sequence shown here is derived from an EMBL/GenBank/DDBJ whole genome shotgun (WGS) entry which is preliminary data.</text>
</comment>
<keyword evidence="2" id="KW-1185">Reference proteome</keyword>
<evidence type="ECO:0008006" key="3">
    <source>
        <dbReference type="Google" id="ProtNLM"/>
    </source>
</evidence>
<dbReference type="InterPro" id="IPR050275">
    <property type="entry name" value="PGM_Phosphatase"/>
</dbReference>
<dbReference type="AlphaFoldDB" id="A0A4Q1BPR6"/>
<dbReference type="Proteomes" id="UP000289152">
    <property type="component" value="Unassembled WGS sequence"/>
</dbReference>
<dbReference type="GO" id="GO:0016791">
    <property type="term" value="F:phosphatase activity"/>
    <property type="evidence" value="ECO:0007669"/>
    <property type="project" value="TreeGrafter"/>
</dbReference>
<accession>A0A4Q1BPR6</accession>
<dbReference type="InParanoid" id="A0A4Q1BPR6"/>
<evidence type="ECO:0000313" key="2">
    <source>
        <dbReference type="Proteomes" id="UP000289152"/>
    </source>
</evidence>
<reference evidence="1 2" key="1">
    <citation type="submission" date="2016-06" db="EMBL/GenBank/DDBJ databases">
        <title>Evolution of pathogenesis and genome organization in the Tremellales.</title>
        <authorList>
            <person name="Cuomo C."/>
            <person name="Litvintseva A."/>
            <person name="Heitman J."/>
            <person name="Chen Y."/>
            <person name="Sun S."/>
            <person name="Springer D."/>
            <person name="Dromer F."/>
            <person name="Young S."/>
            <person name="Zeng Q."/>
            <person name="Chapman S."/>
            <person name="Gujja S."/>
            <person name="Saif S."/>
            <person name="Birren B."/>
        </authorList>
    </citation>
    <scope>NUCLEOTIDE SEQUENCE [LARGE SCALE GENOMIC DNA]</scope>
    <source>
        <strain evidence="1 2">ATCC 28783</strain>
    </source>
</reference>
<dbReference type="EMBL" id="SDIL01000025">
    <property type="protein sequence ID" value="RXK39873.1"/>
    <property type="molecule type" value="Genomic_DNA"/>
</dbReference>
<proteinExistence type="predicted"/>
<dbReference type="Gene3D" id="3.40.50.1240">
    <property type="entry name" value="Phosphoglycerate mutase-like"/>
    <property type="match status" value="1"/>
</dbReference>
<dbReference type="OrthoDB" id="496981at2759"/>
<dbReference type="Pfam" id="PF00300">
    <property type="entry name" value="His_Phos_1"/>
    <property type="match status" value="1"/>
</dbReference>
<dbReference type="InterPro" id="IPR013078">
    <property type="entry name" value="His_Pase_superF_clade-1"/>
</dbReference>
<dbReference type="InterPro" id="IPR029033">
    <property type="entry name" value="His_PPase_superfam"/>
</dbReference>
<dbReference type="VEuPathDB" id="FungiDB:TREMEDRAFT_35661"/>
<name>A0A4Q1BPR6_TREME</name>
<dbReference type="CDD" id="cd07067">
    <property type="entry name" value="HP_PGM_like"/>
    <property type="match status" value="1"/>
</dbReference>
<dbReference type="PANTHER" id="PTHR48100">
    <property type="entry name" value="BROAD-SPECIFICITY PHOSPHATASE YOR283W-RELATED"/>
    <property type="match status" value="1"/>
</dbReference>
<protein>
    <recommendedName>
        <fullName evidence="3">Phosphoglycerate mutase</fullName>
    </recommendedName>
</protein>
<dbReference type="FunCoup" id="A0A4Q1BPR6">
    <property type="interactions" value="273"/>
</dbReference>
<sequence length="227" mass="25514">MSATTKKIHLVRHAQAEHNFGSDWTIRDAPLTDLGREQSIALLKRTRDGIQQTAQLLVSSPMRRTLETTLKGFTTLKERLEKDGKSIVLLDILQEVEANPCDTPLPVSELKTTLNGIFADLDFSSISPEFTTKEGIFHPDNVEERARRVRLWLRDREEEEIVVVAHGDLLRYVNGQYPPKTGMHPWDNTEVRLYTFVSSSDQNATLIEISPEVEGGPTSSGPTSSEM</sequence>
<organism evidence="1 2">
    <name type="scientific">Tremella mesenterica</name>
    <name type="common">Jelly fungus</name>
    <dbReference type="NCBI Taxonomy" id="5217"/>
    <lineage>
        <taxon>Eukaryota</taxon>
        <taxon>Fungi</taxon>
        <taxon>Dikarya</taxon>
        <taxon>Basidiomycota</taxon>
        <taxon>Agaricomycotina</taxon>
        <taxon>Tremellomycetes</taxon>
        <taxon>Tremellales</taxon>
        <taxon>Tremellaceae</taxon>
        <taxon>Tremella</taxon>
    </lineage>
</organism>